<dbReference type="EMBL" id="OC897708">
    <property type="protein sequence ID" value="CAD7648354.1"/>
    <property type="molecule type" value="Genomic_DNA"/>
</dbReference>
<dbReference type="GO" id="GO:0004930">
    <property type="term" value="F:G protein-coupled receptor activity"/>
    <property type="evidence" value="ECO:0007669"/>
    <property type="project" value="InterPro"/>
</dbReference>
<proteinExistence type="predicted"/>
<keyword evidence="8" id="KW-1185">Reference proteome</keyword>
<dbReference type="GO" id="GO:0007166">
    <property type="term" value="P:cell surface receptor signaling pathway"/>
    <property type="evidence" value="ECO:0007669"/>
    <property type="project" value="InterPro"/>
</dbReference>
<comment type="subcellular location">
    <subcellularLocation>
        <location evidence="1">Membrane</location>
        <topology evidence="1">Multi-pass membrane protein</topology>
    </subcellularLocation>
</comment>
<reference evidence="7" key="1">
    <citation type="submission" date="2020-11" db="EMBL/GenBank/DDBJ databases">
        <authorList>
            <person name="Tran Van P."/>
        </authorList>
    </citation>
    <scope>NUCLEOTIDE SEQUENCE</scope>
</reference>
<dbReference type="PANTHER" id="PTHR12011:SF471">
    <property type="entry name" value="G-PROTEIN COUPLED RECEPTORS FAMILY 2 PROFILE 2 DOMAIN-CONTAINING PROTEIN"/>
    <property type="match status" value="1"/>
</dbReference>
<feature type="transmembrane region" description="Helical" evidence="5">
    <location>
        <begin position="44"/>
        <end position="63"/>
    </location>
</feature>
<dbReference type="OrthoDB" id="6431996at2759"/>
<keyword evidence="4 5" id="KW-0472">Membrane</keyword>
<evidence type="ECO:0000256" key="4">
    <source>
        <dbReference type="ARBA" id="ARBA00023136"/>
    </source>
</evidence>
<sequence length="212" mass="23937">VSESLAQVVVSYFGSIVSLLLLAFTLFVLTAIRGIETNSNSIHRHLVLCLLLAEFIFLVALRIRSTLVQKEFGCKMTAISLQYLFMCLFSWSCVQSIHLYRMLTEIRDINHGPMKFYYFIGYVIPAIIVGLTVGVRADQYGNYIFCWLSIYESVVWSLVAPICIAIIVNLVVFLLALQASVQIKETVSDYGNLKTLLWLSIILLPLLGSVWI</sequence>
<dbReference type="InterPro" id="IPR017981">
    <property type="entry name" value="GPCR_2-like_7TM"/>
</dbReference>
<evidence type="ECO:0000256" key="1">
    <source>
        <dbReference type="ARBA" id="ARBA00004141"/>
    </source>
</evidence>
<dbReference type="Pfam" id="PF00002">
    <property type="entry name" value="7tm_2"/>
    <property type="match status" value="1"/>
</dbReference>
<dbReference type="AlphaFoldDB" id="A0A7R9LUX5"/>
<gene>
    <name evidence="7" type="ORF">OSB1V03_LOCUS21892</name>
</gene>
<evidence type="ECO:0000256" key="3">
    <source>
        <dbReference type="ARBA" id="ARBA00022989"/>
    </source>
</evidence>
<protein>
    <recommendedName>
        <fullName evidence="6">G-protein coupled receptors family 2 profile 2 domain-containing protein</fullName>
    </recommendedName>
</protein>
<feature type="transmembrane region" description="Helical" evidence="5">
    <location>
        <begin position="83"/>
        <end position="104"/>
    </location>
</feature>
<feature type="non-terminal residue" evidence="7">
    <location>
        <position position="212"/>
    </location>
</feature>
<dbReference type="EMBL" id="CAJPIZ010043133">
    <property type="protein sequence ID" value="CAG2121946.1"/>
    <property type="molecule type" value="Genomic_DNA"/>
</dbReference>
<keyword evidence="3 5" id="KW-1133">Transmembrane helix</keyword>
<feature type="transmembrane region" description="Helical" evidence="5">
    <location>
        <begin position="155"/>
        <end position="181"/>
    </location>
</feature>
<evidence type="ECO:0000256" key="2">
    <source>
        <dbReference type="ARBA" id="ARBA00022692"/>
    </source>
</evidence>
<feature type="transmembrane region" description="Helical" evidence="5">
    <location>
        <begin position="193"/>
        <end position="211"/>
    </location>
</feature>
<keyword evidence="2 5" id="KW-0812">Transmembrane</keyword>
<accession>A0A7R9LUX5</accession>
<name>A0A7R9LUX5_9ACAR</name>
<feature type="domain" description="G-protein coupled receptors family 2 profile 2" evidence="6">
    <location>
        <begin position="7"/>
        <end position="212"/>
    </location>
</feature>
<organism evidence="7">
    <name type="scientific">Medioppia subpectinata</name>
    <dbReference type="NCBI Taxonomy" id="1979941"/>
    <lineage>
        <taxon>Eukaryota</taxon>
        <taxon>Metazoa</taxon>
        <taxon>Ecdysozoa</taxon>
        <taxon>Arthropoda</taxon>
        <taxon>Chelicerata</taxon>
        <taxon>Arachnida</taxon>
        <taxon>Acari</taxon>
        <taxon>Acariformes</taxon>
        <taxon>Sarcoptiformes</taxon>
        <taxon>Oribatida</taxon>
        <taxon>Brachypylina</taxon>
        <taxon>Oppioidea</taxon>
        <taxon>Oppiidae</taxon>
        <taxon>Medioppia</taxon>
    </lineage>
</organism>
<dbReference type="Proteomes" id="UP000759131">
    <property type="component" value="Unassembled WGS sequence"/>
</dbReference>
<evidence type="ECO:0000259" key="6">
    <source>
        <dbReference type="PROSITE" id="PS50261"/>
    </source>
</evidence>
<dbReference type="GO" id="GO:0007189">
    <property type="term" value="P:adenylate cyclase-activating G protein-coupled receptor signaling pathway"/>
    <property type="evidence" value="ECO:0007669"/>
    <property type="project" value="TreeGrafter"/>
</dbReference>
<dbReference type="Gene3D" id="1.20.1070.10">
    <property type="entry name" value="Rhodopsin 7-helix transmembrane proteins"/>
    <property type="match status" value="1"/>
</dbReference>
<evidence type="ECO:0000313" key="7">
    <source>
        <dbReference type="EMBL" id="CAD7648354.1"/>
    </source>
</evidence>
<evidence type="ECO:0000313" key="8">
    <source>
        <dbReference type="Proteomes" id="UP000759131"/>
    </source>
</evidence>
<evidence type="ECO:0000256" key="5">
    <source>
        <dbReference type="SAM" id="Phobius"/>
    </source>
</evidence>
<feature type="transmembrane region" description="Helical" evidence="5">
    <location>
        <begin position="12"/>
        <end position="32"/>
    </location>
</feature>
<dbReference type="PROSITE" id="PS50261">
    <property type="entry name" value="G_PROTEIN_RECEP_F2_4"/>
    <property type="match status" value="1"/>
</dbReference>
<dbReference type="GO" id="GO:0005886">
    <property type="term" value="C:plasma membrane"/>
    <property type="evidence" value="ECO:0007669"/>
    <property type="project" value="TreeGrafter"/>
</dbReference>
<feature type="transmembrane region" description="Helical" evidence="5">
    <location>
        <begin position="116"/>
        <end position="135"/>
    </location>
</feature>
<dbReference type="InterPro" id="IPR000832">
    <property type="entry name" value="GPCR_2_secretin-like"/>
</dbReference>
<feature type="non-terminal residue" evidence="7">
    <location>
        <position position="1"/>
    </location>
</feature>
<dbReference type="PANTHER" id="PTHR12011">
    <property type="entry name" value="ADHESION G-PROTEIN COUPLED RECEPTOR"/>
    <property type="match status" value="1"/>
</dbReference>
<dbReference type="PRINTS" id="PR00249">
    <property type="entry name" value="GPCRSECRETIN"/>
</dbReference>